<protein>
    <submittedName>
        <fullName evidence="2">Uncharacterized protein</fullName>
    </submittedName>
</protein>
<name>A0AAV3ZFV5_9GAST</name>
<proteinExistence type="predicted"/>
<feature type="compositionally biased region" description="Low complexity" evidence="1">
    <location>
        <begin position="11"/>
        <end position="36"/>
    </location>
</feature>
<dbReference type="EMBL" id="BLXT01002349">
    <property type="protein sequence ID" value="GFN93411.1"/>
    <property type="molecule type" value="Genomic_DNA"/>
</dbReference>
<dbReference type="AlphaFoldDB" id="A0AAV3ZFV5"/>
<sequence length="78" mass="8744">MRYHHDANEGSNNNKSSSISNNNSNSNSNNNSNNNNYEEILSPNCSTPELSARKNKRGGQDEAHELYSEVWMSNNNVV</sequence>
<reference evidence="2 3" key="1">
    <citation type="journal article" date="2021" name="Elife">
        <title>Chloroplast acquisition without the gene transfer in kleptoplastic sea slugs, Plakobranchus ocellatus.</title>
        <authorList>
            <person name="Maeda T."/>
            <person name="Takahashi S."/>
            <person name="Yoshida T."/>
            <person name="Shimamura S."/>
            <person name="Takaki Y."/>
            <person name="Nagai Y."/>
            <person name="Toyoda A."/>
            <person name="Suzuki Y."/>
            <person name="Arimoto A."/>
            <person name="Ishii H."/>
            <person name="Satoh N."/>
            <person name="Nishiyama T."/>
            <person name="Hasebe M."/>
            <person name="Maruyama T."/>
            <person name="Minagawa J."/>
            <person name="Obokata J."/>
            <person name="Shigenobu S."/>
        </authorList>
    </citation>
    <scope>NUCLEOTIDE SEQUENCE [LARGE SCALE GENOMIC DNA]</scope>
</reference>
<dbReference type="Proteomes" id="UP000735302">
    <property type="component" value="Unassembled WGS sequence"/>
</dbReference>
<evidence type="ECO:0000256" key="1">
    <source>
        <dbReference type="SAM" id="MobiDB-lite"/>
    </source>
</evidence>
<organism evidence="2 3">
    <name type="scientific">Plakobranchus ocellatus</name>
    <dbReference type="NCBI Taxonomy" id="259542"/>
    <lineage>
        <taxon>Eukaryota</taxon>
        <taxon>Metazoa</taxon>
        <taxon>Spiralia</taxon>
        <taxon>Lophotrochozoa</taxon>
        <taxon>Mollusca</taxon>
        <taxon>Gastropoda</taxon>
        <taxon>Heterobranchia</taxon>
        <taxon>Euthyneura</taxon>
        <taxon>Panpulmonata</taxon>
        <taxon>Sacoglossa</taxon>
        <taxon>Placobranchoidea</taxon>
        <taxon>Plakobranchidae</taxon>
        <taxon>Plakobranchus</taxon>
    </lineage>
</organism>
<comment type="caution">
    <text evidence="2">The sequence shown here is derived from an EMBL/GenBank/DDBJ whole genome shotgun (WGS) entry which is preliminary data.</text>
</comment>
<gene>
    <name evidence="2" type="ORF">PoB_001991700</name>
</gene>
<evidence type="ECO:0000313" key="3">
    <source>
        <dbReference type="Proteomes" id="UP000735302"/>
    </source>
</evidence>
<keyword evidence="3" id="KW-1185">Reference proteome</keyword>
<feature type="region of interest" description="Disordered" evidence="1">
    <location>
        <begin position="1"/>
        <end position="63"/>
    </location>
</feature>
<evidence type="ECO:0000313" key="2">
    <source>
        <dbReference type="EMBL" id="GFN93411.1"/>
    </source>
</evidence>
<accession>A0AAV3ZFV5</accession>